<evidence type="ECO:0000259" key="3">
    <source>
        <dbReference type="Pfam" id="PF00501"/>
    </source>
</evidence>
<dbReference type="NCBIfam" id="NF005801">
    <property type="entry name" value="PRK07656.1"/>
    <property type="match status" value="1"/>
</dbReference>
<dbReference type="SUPFAM" id="SSF56801">
    <property type="entry name" value="Acetyl-CoA synthetase-like"/>
    <property type="match status" value="1"/>
</dbReference>
<protein>
    <submittedName>
        <fullName evidence="5">Fatty acid--CoA ligase</fullName>
    </submittedName>
</protein>
<feature type="domain" description="AMP-dependent synthetase/ligase" evidence="3">
    <location>
        <begin position="13"/>
        <end position="385"/>
    </location>
</feature>
<sequence>MLPSTPTIPRMLAASAARWPGRDAIVDAGQRISYAELERLALKVAASLVRLGVKPGERVAIWAPNGWQWVAAALGIHCAGAVLVPVNTRMKSQEAAYILSRSQARVLFCVDHFLGVDYPQQLAGLRPESLLEVVSFGAADAAADVMGWDELLFWADDEALGEVQQRMRALSPEDASDILFTSGTTGYPKGVITGHGQNLTGMAIWAEAISLSPDDRYLIVNPFFHAFGYKAGWLAGLMAGATLYPMAVFDTDQALALIEREKITVLPGAPTLFYSLLGADALAATDISSLRATVTGAASVPPALIERMRSELGFEVVLTGYGLTESSGIATLTLPTDSAQTVATRCGRPLPGVEIRIAGEAGAPLPAGEAGEVWIRGFNVMAGYFGDAEATRQTIDADGWLHTGDVGVLDEDGYLAITDRLKDMFIVGGFNVYPAEIERMLAQHPQVAQAAVIGVPDARMGEVGKVYVVPRAGFAPTGDEIVAWCRSRMANYKVPREVEFVANLPVNASGKVLKNVLREQAAA</sequence>
<dbReference type="PANTHER" id="PTHR43767:SF1">
    <property type="entry name" value="NONRIBOSOMAL PEPTIDE SYNTHASE PES1 (EUROFUNG)-RELATED"/>
    <property type="match status" value="1"/>
</dbReference>
<comment type="caution">
    <text evidence="5">The sequence shown here is derived from an EMBL/GenBank/DDBJ whole genome shotgun (WGS) entry which is preliminary data.</text>
</comment>
<keyword evidence="2 5" id="KW-0436">Ligase</keyword>
<dbReference type="Pfam" id="PF13193">
    <property type="entry name" value="AMP-binding_C"/>
    <property type="match status" value="1"/>
</dbReference>
<dbReference type="Proteomes" id="UP000308891">
    <property type="component" value="Unassembled WGS sequence"/>
</dbReference>
<keyword evidence="6" id="KW-1185">Reference proteome</keyword>
<evidence type="ECO:0000256" key="1">
    <source>
        <dbReference type="ARBA" id="ARBA00006432"/>
    </source>
</evidence>
<name>A0A4T0UMS1_9NEIS</name>
<gene>
    <name evidence="5" type="ORF">E5K04_12695</name>
</gene>
<feature type="domain" description="AMP-binding enzyme C-terminal" evidence="4">
    <location>
        <begin position="436"/>
        <end position="511"/>
    </location>
</feature>
<organism evidence="5 6">
    <name type="scientific">Crenobacter intestini</name>
    <dbReference type="NCBI Taxonomy" id="2563443"/>
    <lineage>
        <taxon>Bacteria</taxon>
        <taxon>Pseudomonadati</taxon>
        <taxon>Pseudomonadota</taxon>
        <taxon>Betaproteobacteria</taxon>
        <taxon>Neisseriales</taxon>
        <taxon>Neisseriaceae</taxon>
        <taxon>Crenobacter</taxon>
    </lineage>
</organism>
<dbReference type="AlphaFoldDB" id="A0A4T0UMS1"/>
<evidence type="ECO:0000256" key="2">
    <source>
        <dbReference type="ARBA" id="ARBA00022598"/>
    </source>
</evidence>
<dbReference type="InterPro" id="IPR000873">
    <property type="entry name" value="AMP-dep_synth/lig_dom"/>
</dbReference>
<dbReference type="EMBL" id="STGJ01000015">
    <property type="protein sequence ID" value="TIC79776.1"/>
    <property type="molecule type" value="Genomic_DNA"/>
</dbReference>
<dbReference type="RefSeq" id="WP_136554674.1">
    <property type="nucleotide sequence ID" value="NZ_STGJ01000015.1"/>
</dbReference>
<comment type="similarity">
    <text evidence="1">Belongs to the ATP-dependent AMP-binding enzyme family.</text>
</comment>
<dbReference type="InterPro" id="IPR045851">
    <property type="entry name" value="AMP-bd_C_sf"/>
</dbReference>
<accession>A0A4T0UMS1</accession>
<proteinExistence type="inferred from homology"/>
<dbReference type="Gene3D" id="3.40.50.12780">
    <property type="entry name" value="N-terminal domain of ligase-like"/>
    <property type="match status" value="1"/>
</dbReference>
<dbReference type="InterPro" id="IPR020845">
    <property type="entry name" value="AMP-binding_CS"/>
</dbReference>
<evidence type="ECO:0000259" key="4">
    <source>
        <dbReference type="Pfam" id="PF13193"/>
    </source>
</evidence>
<dbReference type="PROSITE" id="PS00455">
    <property type="entry name" value="AMP_BINDING"/>
    <property type="match status" value="1"/>
</dbReference>
<evidence type="ECO:0000313" key="6">
    <source>
        <dbReference type="Proteomes" id="UP000308891"/>
    </source>
</evidence>
<dbReference type="InterPro" id="IPR042099">
    <property type="entry name" value="ANL_N_sf"/>
</dbReference>
<reference evidence="5 6" key="1">
    <citation type="submission" date="2019-04" db="EMBL/GenBank/DDBJ databases">
        <title>Crenobacter sp. nov.</title>
        <authorList>
            <person name="Shi S."/>
        </authorList>
    </citation>
    <scope>NUCLEOTIDE SEQUENCE [LARGE SCALE GENOMIC DNA]</scope>
    <source>
        <strain evidence="5 6">GY 70310</strain>
    </source>
</reference>
<dbReference type="FunFam" id="3.30.300.30:FF:000008">
    <property type="entry name" value="2,3-dihydroxybenzoate-AMP ligase"/>
    <property type="match status" value="1"/>
</dbReference>
<dbReference type="PANTHER" id="PTHR43767">
    <property type="entry name" value="LONG-CHAIN-FATTY-ACID--COA LIGASE"/>
    <property type="match status" value="1"/>
</dbReference>
<evidence type="ECO:0000313" key="5">
    <source>
        <dbReference type="EMBL" id="TIC79776.1"/>
    </source>
</evidence>
<dbReference type="Pfam" id="PF00501">
    <property type="entry name" value="AMP-binding"/>
    <property type="match status" value="1"/>
</dbReference>
<dbReference type="GO" id="GO:0016878">
    <property type="term" value="F:acid-thiol ligase activity"/>
    <property type="evidence" value="ECO:0007669"/>
    <property type="project" value="UniProtKB-ARBA"/>
</dbReference>
<dbReference type="InterPro" id="IPR025110">
    <property type="entry name" value="AMP-bd_C"/>
</dbReference>
<dbReference type="OrthoDB" id="9763207at2"/>
<dbReference type="Gene3D" id="3.30.300.30">
    <property type="match status" value="1"/>
</dbReference>
<dbReference type="InterPro" id="IPR050237">
    <property type="entry name" value="ATP-dep_AMP-bd_enzyme"/>
</dbReference>